<reference evidence="6" key="1">
    <citation type="submission" date="2023-06" db="EMBL/GenBank/DDBJ databases">
        <title>Genomic analysis of the entomopathogenic nematode Steinernema hermaphroditum.</title>
        <authorList>
            <person name="Schwarz E.M."/>
            <person name="Heppert J.K."/>
            <person name="Baniya A."/>
            <person name="Schwartz H.T."/>
            <person name="Tan C.-H."/>
            <person name="Antoshechkin I."/>
            <person name="Sternberg P.W."/>
            <person name="Goodrich-Blair H."/>
            <person name="Dillman A.R."/>
        </authorList>
    </citation>
    <scope>NUCLEOTIDE SEQUENCE</scope>
    <source>
        <strain evidence="6">PS9179</strain>
        <tissue evidence="6">Whole animal</tissue>
    </source>
</reference>
<evidence type="ECO:0000256" key="2">
    <source>
        <dbReference type="ARBA" id="ARBA00023163"/>
    </source>
</evidence>
<protein>
    <recommendedName>
        <fullName evidence="5">NR LBD domain-containing protein</fullName>
    </recommendedName>
</protein>
<dbReference type="Gene3D" id="6.10.140.920">
    <property type="match status" value="1"/>
</dbReference>
<evidence type="ECO:0000313" key="6">
    <source>
        <dbReference type="EMBL" id="KAK0423969.1"/>
    </source>
</evidence>
<dbReference type="PANTHER" id="PTHR47630">
    <property type="entry name" value="NUCLEAR HORMONE RECEPTOR FAMILY-RELATED-RELATED"/>
    <property type="match status" value="1"/>
</dbReference>
<keyword evidence="2" id="KW-0804">Transcription</keyword>
<gene>
    <name evidence="6" type="ORF">QR680_008436</name>
</gene>
<feature type="domain" description="NR LBD" evidence="5">
    <location>
        <begin position="1"/>
        <end position="120"/>
    </location>
</feature>
<organism evidence="6 7">
    <name type="scientific">Steinernema hermaphroditum</name>
    <dbReference type="NCBI Taxonomy" id="289476"/>
    <lineage>
        <taxon>Eukaryota</taxon>
        <taxon>Metazoa</taxon>
        <taxon>Ecdysozoa</taxon>
        <taxon>Nematoda</taxon>
        <taxon>Chromadorea</taxon>
        <taxon>Rhabditida</taxon>
        <taxon>Tylenchina</taxon>
        <taxon>Panagrolaimomorpha</taxon>
        <taxon>Strongyloidoidea</taxon>
        <taxon>Steinernematidae</taxon>
        <taxon>Steinernema</taxon>
    </lineage>
</organism>
<sequence>MIERTVNELIGPLRRLCLDETEIACLIVISMFCENPNLSEEGQKLAKEVCAEHMNILYIHNQSRFANPESPDLAPRFSYMMLIFMVLSDLSLVIMNQTVVWGVSQKRARKALLHSALHPGFTFEFRKHRHNSDGTTTMRCTSCDSANSQRSKLGEGRQQSAHHKISSFQDGARWLTDPELNHSCVDSEHIDISTERALERQIYMRSAQSLRENPDAVSVAHERALTIVSQVATSTQQDQLIKMKFLSKRTAKKTYQKNARKANRTVDNRRPISERFKAKEPFLLSSRKPIDGAMDDEIREMKTHIAILESMLKKFKGTIDTVMAQNAQYERKLKVSQNKLAELERVEKENLVLKERIAELEEVMGVKSENRVFQ</sequence>
<keyword evidence="7" id="KW-1185">Reference proteome</keyword>
<evidence type="ECO:0000256" key="4">
    <source>
        <dbReference type="SAM" id="Coils"/>
    </source>
</evidence>
<dbReference type="Proteomes" id="UP001175271">
    <property type="component" value="Unassembled WGS sequence"/>
</dbReference>
<dbReference type="InterPro" id="IPR052499">
    <property type="entry name" value="C.elegans_NHRs"/>
</dbReference>
<dbReference type="InterPro" id="IPR035500">
    <property type="entry name" value="NHR-like_dom_sf"/>
</dbReference>
<evidence type="ECO:0000313" key="7">
    <source>
        <dbReference type="Proteomes" id="UP001175271"/>
    </source>
</evidence>
<dbReference type="PROSITE" id="PS51843">
    <property type="entry name" value="NR_LBD"/>
    <property type="match status" value="1"/>
</dbReference>
<dbReference type="InterPro" id="IPR000536">
    <property type="entry name" value="Nucl_hrmn_rcpt_lig-bd"/>
</dbReference>
<dbReference type="Pfam" id="PF00104">
    <property type="entry name" value="Hormone_recep"/>
    <property type="match status" value="1"/>
</dbReference>
<accession>A0AA39IIZ4</accession>
<dbReference type="AlphaFoldDB" id="A0AA39IIZ4"/>
<keyword evidence="4" id="KW-0175">Coiled coil</keyword>
<dbReference type="Gene3D" id="1.10.565.10">
    <property type="entry name" value="Retinoid X Receptor"/>
    <property type="match status" value="1"/>
</dbReference>
<evidence type="ECO:0000259" key="5">
    <source>
        <dbReference type="PROSITE" id="PS51843"/>
    </source>
</evidence>
<dbReference type="SUPFAM" id="SSF48508">
    <property type="entry name" value="Nuclear receptor ligand-binding domain"/>
    <property type="match status" value="1"/>
</dbReference>
<dbReference type="PANTHER" id="PTHR47630:SF4">
    <property type="entry name" value="NUCLEAR HORMONE RECEPTOR FAMILY MEMBER NHR-62"/>
    <property type="match status" value="1"/>
</dbReference>
<evidence type="ECO:0000256" key="3">
    <source>
        <dbReference type="ARBA" id="ARBA00023170"/>
    </source>
</evidence>
<keyword evidence="3" id="KW-0675">Receptor</keyword>
<proteinExistence type="predicted"/>
<comment type="caution">
    <text evidence="6">The sequence shown here is derived from an EMBL/GenBank/DDBJ whole genome shotgun (WGS) entry which is preliminary data.</text>
</comment>
<evidence type="ECO:0000256" key="1">
    <source>
        <dbReference type="ARBA" id="ARBA00023015"/>
    </source>
</evidence>
<dbReference type="EMBL" id="JAUCMV010000001">
    <property type="protein sequence ID" value="KAK0423969.1"/>
    <property type="molecule type" value="Genomic_DNA"/>
</dbReference>
<keyword evidence="1" id="KW-0805">Transcription regulation</keyword>
<feature type="coiled-coil region" evidence="4">
    <location>
        <begin position="312"/>
        <end position="363"/>
    </location>
</feature>
<name>A0AA39IIZ4_9BILA</name>